<dbReference type="STRING" id="57664.SAMN05661003_103255"/>
<dbReference type="SMART" id="SM00388">
    <property type="entry name" value="HisKA"/>
    <property type="match status" value="1"/>
</dbReference>
<keyword evidence="8" id="KW-0902">Two-component regulatory system</keyword>
<evidence type="ECO:0000256" key="6">
    <source>
        <dbReference type="ARBA" id="ARBA00022679"/>
    </source>
</evidence>
<dbReference type="Gene3D" id="1.10.287.130">
    <property type="match status" value="1"/>
</dbReference>
<dbReference type="Proteomes" id="UP000243205">
    <property type="component" value="Unassembled WGS sequence"/>
</dbReference>
<feature type="transmembrane region" description="Helical" evidence="10">
    <location>
        <begin position="12"/>
        <end position="34"/>
    </location>
</feature>
<dbReference type="PROSITE" id="PS50109">
    <property type="entry name" value="HIS_KIN"/>
    <property type="match status" value="1"/>
</dbReference>
<keyword evidence="6" id="KW-0808">Transferase</keyword>
<dbReference type="InterPro" id="IPR036890">
    <property type="entry name" value="HATPase_C_sf"/>
</dbReference>
<evidence type="ECO:0000256" key="2">
    <source>
        <dbReference type="ARBA" id="ARBA00004651"/>
    </source>
</evidence>
<keyword evidence="7 12" id="KW-0418">Kinase</keyword>
<dbReference type="SUPFAM" id="SSF47384">
    <property type="entry name" value="Homodimeric domain of signal transducing histidine kinase"/>
    <property type="match status" value="1"/>
</dbReference>
<dbReference type="EMBL" id="FNAQ01000003">
    <property type="protein sequence ID" value="SDE09451.1"/>
    <property type="molecule type" value="Genomic_DNA"/>
</dbReference>
<keyword evidence="13" id="KW-1185">Reference proteome</keyword>
<dbReference type="PANTHER" id="PTHR44936">
    <property type="entry name" value="SENSOR PROTEIN CREC"/>
    <property type="match status" value="1"/>
</dbReference>
<dbReference type="InterPro" id="IPR004358">
    <property type="entry name" value="Sig_transdc_His_kin-like_C"/>
</dbReference>
<evidence type="ECO:0000313" key="13">
    <source>
        <dbReference type="Proteomes" id="UP000243205"/>
    </source>
</evidence>
<feature type="transmembrane region" description="Helical" evidence="10">
    <location>
        <begin position="54"/>
        <end position="81"/>
    </location>
</feature>
<dbReference type="SUPFAM" id="SSF55874">
    <property type="entry name" value="ATPase domain of HSP90 chaperone/DNA topoisomerase II/histidine kinase"/>
    <property type="match status" value="1"/>
</dbReference>
<organism evidence="12 13">
    <name type="scientific">Desulfuromonas thiophila</name>
    <dbReference type="NCBI Taxonomy" id="57664"/>
    <lineage>
        <taxon>Bacteria</taxon>
        <taxon>Pseudomonadati</taxon>
        <taxon>Thermodesulfobacteriota</taxon>
        <taxon>Desulfuromonadia</taxon>
        <taxon>Desulfuromonadales</taxon>
        <taxon>Desulfuromonadaceae</taxon>
        <taxon>Desulfuromonas</taxon>
    </lineage>
</organism>
<keyword evidence="5" id="KW-0597">Phosphoprotein</keyword>
<reference evidence="13" key="1">
    <citation type="submission" date="2016-10" db="EMBL/GenBank/DDBJ databases">
        <authorList>
            <person name="Varghese N."/>
            <person name="Submissions S."/>
        </authorList>
    </citation>
    <scope>NUCLEOTIDE SEQUENCE [LARGE SCALE GENOMIC DNA]</scope>
    <source>
        <strain evidence="13">DSM 8987</strain>
    </source>
</reference>
<protein>
    <recommendedName>
        <fullName evidence="3">histidine kinase</fullName>
        <ecNumber evidence="3">2.7.13.3</ecNumber>
    </recommendedName>
</protein>
<gene>
    <name evidence="12" type="ORF">SAMN05661003_103255</name>
</gene>
<dbReference type="RefSeq" id="WP_092076930.1">
    <property type="nucleotide sequence ID" value="NZ_FNAQ01000003.1"/>
</dbReference>
<dbReference type="OrthoDB" id="9804645at2"/>
<dbReference type="InterPro" id="IPR050980">
    <property type="entry name" value="2C_sensor_his_kinase"/>
</dbReference>
<evidence type="ECO:0000256" key="4">
    <source>
        <dbReference type="ARBA" id="ARBA00022475"/>
    </source>
</evidence>
<dbReference type="Gene3D" id="3.30.565.10">
    <property type="entry name" value="Histidine kinase-like ATPase, C-terminal domain"/>
    <property type="match status" value="1"/>
</dbReference>
<evidence type="ECO:0000256" key="5">
    <source>
        <dbReference type="ARBA" id="ARBA00022553"/>
    </source>
</evidence>
<keyword evidence="10" id="KW-0812">Transmembrane</keyword>
<dbReference type="CDD" id="cd00082">
    <property type="entry name" value="HisKA"/>
    <property type="match status" value="1"/>
</dbReference>
<dbReference type="EC" id="2.7.13.3" evidence="3"/>
<evidence type="ECO:0000256" key="3">
    <source>
        <dbReference type="ARBA" id="ARBA00012438"/>
    </source>
</evidence>
<dbReference type="Pfam" id="PF00512">
    <property type="entry name" value="HisKA"/>
    <property type="match status" value="1"/>
</dbReference>
<dbReference type="GO" id="GO:0005886">
    <property type="term" value="C:plasma membrane"/>
    <property type="evidence" value="ECO:0007669"/>
    <property type="project" value="UniProtKB-SubCell"/>
</dbReference>
<keyword evidence="10" id="KW-0472">Membrane</keyword>
<evidence type="ECO:0000259" key="11">
    <source>
        <dbReference type="PROSITE" id="PS50109"/>
    </source>
</evidence>
<evidence type="ECO:0000256" key="9">
    <source>
        <dbReference type="ARBA" id="ARBA00023026"/>
    </source>
</evidence>
<dbReference type="AlphaFoldDB" id="A0A1G7A3X5"/>
<evidence type="ECO:0000313" key="12">
    <source>
        <dbReference type="EMBL" id="SDE09451.1"/>
    </source>
</evidence>
<dbReference type="InterPro" id="IPR003594">
    <property type="entry name" value="HATPase_dom"/>
</dbReference>
<keyword evidence="9" id="KW-0843">Virulence</keyword>
<evidence type="ECO:0000256" key="1">
    <source>
        <dbReference type="ARBA" id="ARBA00000085"/>
    </source>
</evidence>
<evidence type="ECO:0000256" key="10">
    <source>
        <dbReference type="SAM" id="Phobius"/>
    </source>
</evidence>
<feature type="domain" description="Histidine kinase" evidence="11">
    <location>
        <begin position="97"/>
        <end position="312"/>
    </location>
</feature>
<dbReference type="PANTHER" id="PTHR44936:SF9">
    <property type="entry name" value="SENSOR PROTEIN CREC"/>
    <property type="match status" value="1"/>
</dbReference>
<proteinExistence type="predicted"/>
<dbReference type="InterPro" id="IPR005467">
    <property type="entry name" value="His_kinase_dom"/>
</dbReference>
<name>A0A1G7A3X5_9BACT</name>
<comment type="subcellular location">
    <subcellularLocation>
        <location evidence="2">Cell membrane</location>
        <topology evidence="2">Multi-pass membrane protein</topology>
    </subcellularLocation>
</comment>
<accession>A0A1G7A3X5</accession>
<dbReference type="PRINTS" id="PR00344">
    <property type="entry name" value="BCTRLSENSOR"/>
</dbReference>
<keyword evidence="4" id="KW-1003">Cell membrane</keyword>
<evidence type="ECO:0000256" key="7">
    <source>
        <dbReference type="ARBA" id="ARBA00022777"/>
    </source>
</evidence>
<evidence type="ECO:0000256" key="8">
    <source>
        <dbReference type="ARBA" id="ARBA00023012"/>
    </source>
</evidence>
<comment type="catalytic activity">
    <reaction evidence="1">
        <text>ATP + protein L-histidine = ADP + protein N-phospho-L-histidine.</text>
        <dbReference type="EC" id="2.7.13.3"/>
    </reaction>
</comment>
<dbReference type="SMART" id="SM00387">
    <property type="entry name" value="HATPase_c"/>
    <property type="match status" value="1"/>
</dbReference>
<dbReference type="GO" id="GO:0000155">
    <property type="term" value="F:phosphorelay sensor kinase activity"/>
    <property type="evidence" value="ECO:0007669"/>
    <property type="project" value="InterPro"/>
</dbReference>
<sequence length="315" mass="36094">MKWQRPSLNPLLAFIAIQCAWLAVVGFWIYWFLGSHQQLRSLAEKYSPDLLEPGINWLILLEGLLLLIVILVGVYVIFLYWRRQLALNREQKSFISQVTHELRTPVASLQLQLETLQRHRPAGADLDPFIQAMLADTARLSSLITKLLTANRLEQSRWRLALRPCDLSAYLRSYLAEWQQQQGDAVQLSSQIADGICVVLEPETFAMVLRNVLENAVLYSPTPARIQVRLERRGRLCLLVIRDEGRGLPASEQQRVFRMFYRHGQQNPRIKGFGLGLFIVKALIKRHKGRVSLYSAGENRGCTLTIRLPLAENSK</sequence>
<keyword evidence="10" id="KW-1133">Transmembrane helix</keyword>
<dbReference type="InterPro" id="IPR003661">
    <property type="entry name" value="HisK_dim/P_dom"/>
</dbReference>
<dbReference type="InterPro" id="IPR036097">
    <property type="entry name" value="HisK_dim/P_sf"/>
</dbReference>
<dbReference type="Pfam" id="PF02518">
    <property type="entry name" value="HATPase_c"/>
    <property type="match status" value="1"/>
</dbReference>